<keyword evidence="2" id="KW-1185">Reference proteome</keyword>
<reference evidence="1 2" key="1">
    <citation type="submission" date="2020-08" db="EMBL/GenBank/DDBJ databases">
        <title>Sequencing the genomes of 1000 actinobacteria strains.</title>
        <authorList>
            <person name="Klenk H.-P."/>
        </authorList>
    </citation>
    <scope>NUCLEOTIDE SEQUENCE [LARGE SCALE GENOMIC DNA]</scope>
    <source>
        <strain evidence="1 2">DSM 45584</strain>
    </source>
</reference>
<name>A0A840Q2H1_9PSEU</name>
<dbReference type="RefSeq" id="WP_312864201.1">
    <property type="nucleotide sequence ID" value="NZ_JACHIW010000001.1"/>
</dbReference>
<organism evidence="1 2">
    <name type="scientific">Saccharopolyspora phatthalungensis</name>
    <dbReference type="NCBI Taxonomy" id="664693"/>
    <lineage>
        <taxon>Bacteria</taxon>
        <taxon>Bacillati</taxon>
        <taxon>Actinomycetota</taxon>
        <taxon>Actinomycetes</taxon>
        <taxon>Pseudonocardiales</taxon>
        <taxon>Pseudonocardiaceae</taxon>
        <taxon>Saccharopolyspora</taxon>
    </lineage>
</organism>
<sequence>MRCALSAPRFERYRKAADGRIDVAIQLYQRNIDISAAFYHPLHWLEVGLRNAINQRLRDQYSRLDWWVDVPLDKHDSRKIENVLENVASRRRTADDIVAQPTFGFWVALLHKRNDRRFWVPSPHKAFPHYKGPRARLHDDFYKMRNFRNRIMHHEPIFYLDLEEYRQRGHRLLGYLSPDALRHVQTTDRLTEVLDQRDRAWRRLG</sequence>
<gene>
    <name evidence="1" type="ORF">BJ970_002178</name>
</gene>
<dbReference type="Proteomes" id="UP000584374">
    <property type="component" value="Unassembled WGS sequence"/>
</dbReference>
<evidence type="ECO:0000313" key="1">
    <source>
        <dbReference type="EMBL" id="MBB5154644.1"/>
    </source>
</evidence>
<proteinExistence type="predicted"/>
<dbReference type="AlphaFoldDB" id="A0A840Q2H1"/>
<comment type="caution">
    <text evidence="1">The sequence shown here is derived from an EMBL/GenBank/DDBJ whole genome shotgun (WGS) entry which is preliminary data.</text>
</comment>
<dbReference type="EMBL" id="JACHIW010000001">
    <property type="protein sequence ID" value="MBB5154644.1"/>
    <property type="molecule type" value="Genomic_DNA"/>
</dbReference>
<protein>
    <recommendedName>
        <fullName evidence="3">Abi-like protein</fullName>
    </recommendedName>
</protein>
<evidence type="ECO:0008006" key="3">
    <source>
        <dbReference type="Google" id="ProtNLM"/>
    </source>
</evidence>
<accession>A0A840Q2H1</accession>
<evidence type="ECO:0000313" key="2">
    <source>
        <dbReference type="Proteomes" id="UP000584374"/>
    </source>
</evidence>